<dbReference type="Proteomes" id="UP000218615">
    <property type="component" value="Unassembled WGS sequence"/>
</dbReference>
<sequence length="352" mass="40065">MDTNKQYAWWLKALSGADEVQARRFAGAIALEIGWGGVSKVEELTGMSHSTISKGIEELKTSEKLEPPERLRAHGGGRKKVEIKDPGILGDLEKIMDENTSGDPMSLLKWTNKSTYKIAEELKKLKHKIDPDTVGRLLKENDYSLQANKKNIEGSSVPERDAQFRYINEQAKEFINQGYPVISVDAKKKENVGMSYDTSEFAVESIRQWWLMFGRNNYPNAKGLMICADGGGSNGSRNKGWKYHLQELVNQIKIPITVCHYPPGTSKWNKIEHCMFSFITMNWKGKPLVSFETMIKLISGTKTKKGLMVASRLDEKEYTKGIKILDEEMDKLQIEYHSLHPKWNYSISPKRD</sequence>
<evidence type="ECO:0000313" key="2">
    <source>
        <dbReference type="Proteomes" id="UP000218615"/>
    </source>
</evidence>
<accession>A0A284VSE6</accession>
<gene>
    <name evidence="1" type="ORF">MNV_610007</name>
</gene>
<dbReference type="RefSeq" id="WP_096206809.1">
    <property type="nucleotide sequence ID" value="NZ_FZMP01000209.1"/>
</dbReference>
<dbReference type="Pfam" id="PF07592">
    <property type="entry name" value="DDE_Tnp_ISAZ013"/>
    <property type="match status" value="1"/>
</dbReference>
<reference evidence="2" key="1">
    <citation type="submission" date="2017-06" db="EMBL/GenBank/DDBJ databases">
        <authorList>
            <person name="Cremers G."/>
        </authorList>
    </citation>
    <scope>NUCLEOTIDE SEQUENCE [LARGE SCALE GENOMIC DNA]</scope>
</reference>
<name>A0A284VSE6_9EURY</name>
<dbReference type="EMBL" id="FZMP01000209">
    <property type="protein sequence ID" value="SNQ62214.1"/>
    <property type="molecule type" value="Genomic_DNA"/>
</dbReference>
<organism evidence="1 2">
    <name type="scientific">Candidatus Methanoperedens nitratireducens</name>
    <dbReference type="NCBI Taxonomy" id="1392998"/>
    <lineage>
        <taxon>Archaea</taxon>
        <taxon>Methanobacteriati</taxon>
        <taxon>Methanobacteriota</taxon>
        <taxon>Stenosarchaea group</taxon>
        <taxon>Methanomicrobia</taxon>
        <taxon>Methanosarcinales</taxon>
        <taxon>ANME-2 cluster</taxon>
        <taxon>Candidatus Methanoperedentaceae</taxon>
        <taxon>Candidatus Methanoperedens</taxon>
    </lineage>
</organism>
<evidence type="ECO:0000313" key="1">
    <source>
        <dbReference type="EMBL" id="SNQ62214.1"/>
    </source>
</evidence>
<dbReference type="InterPro" id="IPR011518">
    <property type="entry name" value="Transposase_36"/>
</dbReference>
<dbReference type="AlphaFoldDB" id="A0A284VSE6"/>
<proteinExistence type="predicted"/>
<keyword evidence="2" id="KW-1185">Reference proteome</keyword>
<protein>
    <recommendedName>
        <fullName evidence="3">ISAzo13 family transposase</fullName>
    </recommendedName>
</protein>
<dbReference type="OrthoDB" id="136019at2157"/>
<dbReference type="NCBIfam" id="NF033519">
    <property type="entry name" value="transpos_ISAzo13"/>
    <property type="match status" value="2"/>
</dbReference>
<evidence type="ECO:0008006" key="3">
    <source>
        <dbReference type="Google" id="ProtNLM"/>
    </source>
</evidence>